<dbReference type="EMBL" id="VLKR01000052">
    <property type="protein sequence ID" value="TWI14012.1"/>
    <property type="molecule type" value="Genomic_DNA"/>
</dbReference>
<comment type="caution">
    <text evidence="1">The sequence shown here is derived from an EMBL/GenBank/DDBJ whole genome shotgun (WGS) entry which is preliminary data.</text>
</comment>
<reference evidence="1 2" key="1">
    <citation type="journal article" date="2015" name="Stand. Genomic Sci.">
        <title>Genomic Encyclopedia of Bacterial and Archaeal Type Strains, Phase III: the genomes of soil and plant-associated and newly described type strains.</title>
        <authorList>
            <person name="Whitman W.B."/>
            <person name="Woyke T."/>
            <person name="Klenk H.P."/>
            <person name="Zhou Y."/>
            <person name="Lilburn T.G."/>
            <person name="Beck B.J."/>
            <person name="De Vos P."/>
            <person name="Vandamme P."/>
            <person name="Eisen J.A."/>
            <person name="Garrity G."/>
            <person name="Hugenholtz P."/>
            <person name="Kyrpides N.C."/>
        </authorList>
    </citation>
    <scope>NUCLEOTIDE SEQUENCE [LARGE SCALE GENOMIC DNA]</scope>
    <source>
        <strain evidence="1 2">CGMCC 1.6855</strain>
    </source>
</reference>
<name>A0A562M2G0_9SPHI</name>
<dbReference type="AlphaFoldDB" id="A0A562M2G0"/>
<accession>A0A562M2G0</accession>
<dbReference type="RefSeq" id="WP_145331224.1">
    <property type="nucleotide sequence ID" value="NZ_JBPFQP010000014.1"/>
</dbReference>
<dbReference type="Proteomes" id="UP000315908">
    <property type="component" value="Unassembled WGS sequence"/>
</dbReference>
<protein>
    <submittedName>
        <fullName evidence="1">Uncharacterized protein</fullName>
    </submittedName>
</protein>
<organism evidence="1 2">
    <name type="scientific">Sphingobacterium siyangense</name>
    <dbReference type="NCBI Taxonomy" id="459529"/>
    <lineage>
        <taxon>Bacteria</taxon>
        <taxon>Pseudomonadati</taxon>
        <taxon>Bacteroidota</taxon>
        <taxon>Sphingobacteriia</taxon>
        <taxon>Sphingobacteriales</taxon>
        <taxon>Sphingobacteriaceae</taxon>
        <taxon>Sphingobacterium</taxon>
    </lineage>
</organism>
<evidence type="ECO:0000313" key="2">
    <source>
        <dbReference type="Proteomes" id="UP000315908"/>
    </source>
</evidence>
<gene>
    <name evidence="1" type="ORF">IQ31_05387</name>
</gene>
<proteinExistence type="predicted"/>
<evidence type="ECO:0000313" key="1">
    <source>
        <dbReference type="EMBL" id="TWI14012.1"/>
    </source>
</evidence>
<sequence>MEALKYENLARSLFQTGRGDDPLGVLAEASQWDDLLSKTFSPRNQAMVWCLLCRLRNAYLDGNTDQRKKFLKTYKQEEKIWNAKSNDELIKVLEWTNSIVEELQISEFPHISYVATNIQ</sequence>